<keyword evidence="3" id="KW-0328">Glycosyltransferase</keyword>
<evidence type="ECO:0000256" key="3">
    <source>
        <dbReference type="ARBA" id="ARBA00022676"/>
    </source>
</evidence>
<keyword evidence="13" id="KW-1185">Reference proteome</keyword>
<comment type="pathway">
    <text evidence="1 9">Cell wall biogenesis; peptidoglycan biosynthesis.</text>
</comment>
<dbReference type="PROSITE" id="PS52029">
    <property type="entry name" value="LD_TPASE"/>
    <property type="match status" value="1"/>
</dbReference>
<dbReference type="GO" id="GO:0071555">
    <property type="term" value="P:cell wall organization"/>
    <property type="evidence" value="ECO:0007669"/>
    <property type="project" value="UniProtKB-UniRule"/>
</dbReference>
<evidence type="ECO:0000313" key="13">
    <source>
        <dbReference type="Proteomes" id="UP000064243"/>
    </source>
</evidence>
<name>A0A106BM40_THIDE</name>
<keyword evidence="6 9" id="KW-0133">Cell shape</keyword>
<protein>
    <submittedName>
        <fullName evidence="12">Uncharacterized protein</fullName>
    </submittedName>
</protein>
<keyword evidence="4" id="KW-0808">Transferase</keyword>
<dbReference type="Gene3D" id="3.10.350.10">
    <property type="entry name" value="LysM domain"/>
    <property type="match status" value="1"/>
</dbReference>
<evidence type="ECO:0000256" key="9">
    <source>
        <dbReference type="PROSITE-ProRule" id="PRU01373"/>
    </source>
</evidence>
<dbReference type="GO" id="GO:0071972">
    <property type="term" value="F:peptidoglycan L,D-transpeptidase activity"/>
    <property type="evidence" value="ECO:0007669"/>
    <property type="project" value="TreeGrafter"/>
</dbReference>
<dbReference type="GO" id="GO:0008360">
    <property type="term" value="P:regulation of cell shape"/>
    <property type="evidence" value="ECO:0007669"/>
    <property type="project" value="UniProtKB-UniRule"/>
</dbReference>
<reference evidence="12 13" key="1">
    <citation type="journal article" date="2015" name="Appl. Environ. Microbiol.">
        <title>Aerobic and Anaerobic Thiosulfate Oxidation by a Cold-Adapted, Subglacial Chemoautotroph.</title>
        <authorList>
            <person name="Harrold Z.R."/>
            <person name="Skidmore M.L."/>
            <person name="Hamilton T.L."/>
            <person name="Desch L."/>
            <person name="Amada K."/>
            <person name="van Gelder W."/>
            <person name="Glover K."/>
            <person name="Roden E.E."/>
            <person name="Boyd E.S."/>
        </authorList>
    </citation>
    <scope>NUCLEOTIDE SEQUENCE [LARGE SCALE GENOMIC DNA]</scope>
    <source>
        <strain evidence="12 13">RG</strain>
    </source>
</reference>
<accession>A0A106BM40</accession>
<evidence type="ECO:0000256" key="8">
    <source>
        <dbReference type="ARBA" id="ARBA00023316"/>
    </source>
</evidence>
<proteinExistence type="inferred from homology"/>
<dbReference type="SUPFAM" id="SSF54106">
    <property type="entry name" value="LysM domain"/>
    <property type="match status" value="1"/>
</dbReference>
<comment type="similarity">
    <text evidence="2">Belongs to the YkuD family.</text>
</comment>
<feature type="domain" description="L,D-TPase catalytic" evidence="11">
    <location>
        <begin position="62"/>
        <end position="196"/>
    </location>
</feature>
<feature type="active site" description="Proton donor/acceptor" evidence="9">
    <location>
        <position position="156"/>
    </location>
</feature>
<dbReference type="CDD" id="cd16913">
    <property type="entry name" value="YkuD_like"/>
    <property type="match status" value="1"/>
</dbReference>
<keyword evidence="5" id="KW-0378">Hydrolase</keyword>
<dbReference type="SMART" id="SM00257">
    <property type="entry name" value="LysM"/>
    <property type="match status" value="1"/>
</dbReference>
<evidence type="ECO:0000256" key="1">
    <source>
        <dbReference type="ARBA" id="ARBA00004752"/>
    </source>
</evidence>
<dbReference type="GO" id="GO:0018104">
    <property type="term" value="P:peptidoglycan-protein cross-linking"/>
    <property type="evidence" value="ECO:0007669"/>
    <property type="project" value="TreeGrafter"/>
</dbReference>
<sequence>MTGGYTEYTIQSGDSLTAIGARFGVTPTLLALQNGIPFDAIIHPGQRLSIHNPHIVPASLDDGILINLPQRMLFHFSQGRLSAAYPVGLGKPSWPTPQGEFRIVSRVKNKPWLVPKSIQEEMRREGKVVVEEVPPGPDNPLGAHWLGLSLWGYGIHGTIAPASIYQFRSHGCIRLHPDDVAELFDQVKVGTQGCLVYQLVLLAVVEDGRILLEVHRDIYNKGVDPAQTVRDMAEAYVLSQAIDWRAVDAVIAAQDGLAREVGRQTQHDLKGTP</sequence>
<dbReference type="AlphaFoldDB" id="A0A106BM40"/>
<dbReference type="Pfam" id="PF01476">
    <property type="entry name" value="LysM"/>
    <property type="match status" value="1"/>
</dbReference>
<dbReference type="Proteomes" id="UP000064243">
    <property type="component" value="Unassembled WGS sequence"/>
</dbReference>
<keyword evidence="7 9" id="KW-0573">Peptidoglycan synthesis</keyword>
<dbReference type="CDD" id="cd00118">
    <property type="entry name" value="LysM"/>
    <property type="match status" value="1"/>
</dbReference>
<gene>
    <name evidence="12" type="ORF">ABW22_10950</name>
</gene>
<dbReference type="InterPro" id="IPR050979">
    <property type="entry name" value="LD-transpeptidase"/>
</dbReference>
<dbReference type="EMBL" id="LDUG01000029">
    <property type="protein sequence ID" value="KVW94980.1"/>
    <property type="molecule type" value="Genomic_DNA"/>
</dbReference>
<keyword evidence="8 9" id="KW-0961">Cell wall biogenesis/degradation</keyword>
<dbReference type="PATRIC" id="fig|36861.3.peg.1859"/>
<dbReference type="PANTHER" id="PTHR30582:SF24">
    <property type="entry name" value="L,D-TRANSPEPTIDASE ERFK_SRFK-RELATED"/>
    <property type="match status" value="1"/>
</dbReference>
<dbReference type="GO" id="GO:0016757">
    <property type="term" value="F:glycosyltransferase activity"/>
    <property type="evidence" value="ECO:0007669"/>
    <property type="project" value="UniProtKB-KW"/>
</dbReference>
<evidence type="ECO:0000256" key="7">
    <source>
        <dbReference type="ARBA" id="ARBA00022984"/>
    </source>
</evidence>
<evidence type="ECO:0000259" key="10">
    <source>
        <dbReference type="PROSITE" id="PS51782"/>
    </source>
</evidence>
<dbReference type="Gene3D" id="2.40.440.10">
    <property type="entry name" value="L,D-transpeptidase catalytic domain-like"/>
    <property type="match status" value="1"/>
</dbReference>
<dbReference type="InterPro" id="IPR018392">
    <property type="entry name" value="LysM"/>
</dbReference>
<dbReference type="Pfam" id="PF03734">
    <property type="entry name" value="YkuD"/>
    <property type="match status" value="1"/>
</dbReference>
<comment type="caution">
    <text evidence="12">The sequence shown here is derived from an EMBL/GenBank/DDBJ whole genome shotgun (WGS) entry which is preliminary data.</text>
</comment>
<dbReference type="UniPathway" id="UPA00219"/>
<evidence type="ECO:0000256" key="4">
    <source>
        <dbReference type="ARBA" id="ARBA00022679"/>
    </source>
</evidence>
<organism evidence="12 13">
    <name type="scientific">Thiobacillus denitrificans</name>
    <dbReference type="NCBI Taxonomy" id="36861"/>
    <lineage>
        <taxon>Bacteria</taxon>
        <taxon>Pseudomonadati</taxon>
        <taxon>Pseudomonadota</taxon>
        <taxon>Betaproteobacteria</taxon>
        <taxon>Nitrosomonadales</taxon>
        <taxon>Thiobacillaceae</taxon>
        <taxon>Thiobacillus</taxon>
    </lineage>
</organism>
<dbReference type="InterPro" id="IPR036779">
    <property type="entry name" value="LysM_dom_sf"/>
</dbReference>
<dbReference type="PANTHER" id="PTHR30582">
    <property type="entry name" value="L,D-TRANSPEPTIDASE"/>
    <property type="match status" value="1"/>
</dbReference>
<evidence type="ECO:0000256" key="2">
    <source>
        <dbReference type="ARBA" id="ARBA00005992"/>
    </source>
</evidence>
<dbReference type="OrthoDB" id="9787225at2"/>
<evidence type="ECO:0000313" key="12">
    <source>
        <dbReference type="EMBL" id="KVW94980.1"/>
    </source>
</evidence>
<evidence type="ECO:0000256" key="6">
    <source>
        <dbReference type="ARBA" id="ARBA00022960"/>
    </source>
</evidence>
<feature type="active site" description="Nucleophile" evidence="9">
    <location>
        <position position="172"/>
    </location>
</feature>
<evidence type="ECO:0000256" key="5">
    <source>
        <dbReference type="ARBA" id="ARBA00022801"/>
    </source>
</evidence>
<dbReference type="SUPFAM" id="SSF141523">
    <property type="entry name" value="L,D-transpeptidase catalytic domain-like"/>
    <property type="match status" value="1"/>
</dbReference>
<evidence type="ECO:0000259" key="11">
    <source>
        <dbReference type="PROSITE" id="PS52029"/>
    </source>
</evidence>
<dbReference type="InterPro" id="IPR038063">
    <property type="entry name" value="Transpep_catalytic_dom"/>
</dbReference>
<dbReference type="InterPro" id="IPR005490">
    <property type="entry name" value="LD_TPept_cat_dom"/>
</dbReference>
<dbReference type="PROSITE" id="PS51782">
    <property type="entry name" value="LYSM"/>
    <property type="match status" value="1"/>
</dbReference>
<feature type="domain" description="LysM" evidence="10">
    <location>
        <begin position="6"/>
        <end position="50"/>
    </location>
</feature>
<dbReference type="GO" id="GO:0005576">
    <property type="term" value="C:extracellular region"/>
    <property type="evidence" value="ECO:0007669"/>
    <property type="project" value="TreeGrafter"/>
</dbReference>